<name>B4VTY5_9CYAN</name>
<dbReference type="SUPFAM" id="SSF56752">
    <property type="entry name" value="D-aminoacid aminotransferase-like PLP-dependent enzymes"/>
    <property type="match status" value="1"/>
</dbReference>
<keyword evidence="2" id="KW-0808">Transferase</keyword>
<keyword evidence="2" id="KW-0032">Aminotransferase</keyword>
<dbReference type="InterPro" id="IPR043131">
    <property type="entry name" value="BCAT-like_N"/>
</dbReference>
<evidence type="ECO:0000313" key="3">
    <source>
        <dbReference type="Proteomes" id="UP000003835"/>
    </source>
</evidence>
<dbReference type="HOGENOM" id="CLU_1056210_0_0_3"/>
<keyword evidence="3" id="KW-1185">Reference proteome</keyword>
<dbReference type="GO" id="GO:0005829">
    <property type="term" value="C:cytosol"/>
    <property type="evidence" value="ECO:0007669"/>
    <property type="project" value="TreeGrafter"/>
</dbReference>
<dbReference type="eggNOG" id="COG0115">
    <property type="taxonomic scope" value="Bacteria"/>
</dbReference>
<dbReference type="STRING" id="118168.MC7420_6226"/>
<dbReference type="InterPro" id="IPR050571">
    <property type="entry name" value="Class-IV_PLP-Dep_Aminotrnsfr"/>
</dbReference>
<dbReference type="Gene3D" id="3.20.10.10">
    <property type="entry name" value="D-amino Acid Aminotransferase, subunit A, domain 2"/>
    <property type="match status" value="1"/>
</dbReference>
<dbReference type="PANTHER" id="PTHR42743:SF11">
    <property type="entry name" value="AMINODEOXYCHORISMATE LYASE"/>
    <property type="match status" value="1"/>
</dbReference>
<evidence type="ECO:0000256" key="1">
    <source>
        <dbReference type="ARBA" id="ARBA00009320"/>
    </source>
</evidence>
<dbReference type="GO" id="GO:0046394">
    <property type="term" value="P:carboxylic acid biosynthetic process"/>
    <property type="evidence" value="ECO:0007669"/>
    <property type="project" value="UniProtKB-ARBA"/>
</dbReference>
<comment type="similarity">
    <text evidence="1">Belongs to the class-IV pyridoxal-phosphate-dependent aminotransferase family.</text>
</comment>
<dbReference type="OrthoDB" id="451849at2"/>
<organism evidence="2 3">
    <name type="scientific">Coleofasciculus chthonoplastes PCC 7420</name>
    <dbReference type="NCBI Taxonomy" id="118168"/>
    <lineage>
        <taxon>Bacteria</taxon>
        <taxon>Bacillati</taxon>
        <taxon>Cyanobacteriota</taxon>
        <taxon>Cyanophyceae</taxon>
        <taxon>Coleofasciculales</taxon>
        <taxon>Coleofasciculaceae</taxon>
        <taxon>Coleofasciculus</taxon>
    </lineage>
</organism>
<dbReference type="PANTHER" id="PTHR42743">
    <property type="entry name" value="AMINO-ACID AMINOTRANSFERASE"/>
    <property type="match status" value="1"/>
</dbReference>
<dbReference type="EMBL" id="DS989852">
    <property type="protein sequence ID" value="EDX74748.1"/>
    <property type="molecule type" value="Genomic_DNA"/>
</dbReference>
<dbReference type="Pfam" id="PF01063">
    <property type="entry name" value="Aminotran_4"/>
    <property type="match status" value="1"/>
</dbReference>
<dbReference type="AlphaFoldDB" id="B4VTY5"/>
<evidence type="ECO:0000313" key="2">
    <source>
        <dbReference type="EMBL" id="EDX74748.1"/>
    </source>
</evidence>
<accession>B4VTY5</accession>
<gene>
    <name evidence="2" type="ORF">MC7420_6226</name>
</gene>
<protein>
    <submittedName>
        <fullName evidence="2">Aminotransferase, class IV superfamily</fullName>
    </submittedName>
</protein>
<dbReference type="InterPro" id="IPR043132">
    <property type="entry name" value="BCAT-like_C"/>
</dbReference>
<reference evidence="2 3" key="1">
    <citation type="submission" date="2008-07" db="EMBL/GenBank/DDBJ databases">
        <authorList>
            <person name="Tandeau de Marsac N."/>
            <person name="Ferriera S."/>
            <person name="Johnson J."/>
            <person name="Kravitz S."/>
            <person name="Beeson K."/>
            <person name="Sutton G."/>
            <person name="Rogers Y.-H."/>
            <person name="Friedman R."/>
            <person name="Frazier M."/>
            <person name="Venter J.C."/>
        </authorList>
    </citation>
    <scope>NUCLEOTIDE SEQUENCE [LARGE SCALE GENOMIC DNA]</scope>
    <source>
        <strain evidence="2 3">PCC 7420</strain>
    </source>
</reference>
<dbReference type="Proteomes" id="UP000003835">
    <property type="component" value="Unassembled WGS sequence"/>
</dbReference>
<sequence>MTKVSYWYNGKLILGDRIELAINDPGLIYGATTFTTLRVYHHSLAHPLTHWDAHCARLSHSLQVFGWQFPDWERIRYGAEQLLPSFPVLRIVVFPDGREWITGRPLPADLSERQQQGIIAWLAEVSHLRRSLPTYKTGNYLGGWLALQTAQQLGAQEAILVDDQGNWLETSTGNLWGAKDGCWWTPPIDVGILPGVARSHLIHCLEQQGLKICQVPWNQKLVQEFDAIAYTNSVMEIIPIHTVITADQRFEYRSCAGGLAPLQRLFGEYQK</sequence>
<dbReference type="InterPro" id="IPR036038">
    <property type="entry name" value="Aminotransferase-like"/>
</dbReference>
<dbReference type="InterPro" id="IPR001544">
    <property type="entry name" value="Aminotrans_IV"/>
</dbReference>
<dbReference type="GO" id="GO:0008483">
    <property type="term" value="F:transaminase activity"/>
    <property type="evidence" value="ECO:0007669"/>
    <property type="project" value="UniProtKB-KW"/>
</dbReference>
<dbReference type="RefSeq" id="WP_006102081.1">
    <property type="nucleotide sequence ID" value="NZ_DS989852.1"/>
</dbReference>
<proteinExistence type="inferred from homology"/>
<dbReference type="Gene3D" id="3.30.470.10">
    <property type="match status" value="1"/>
</dbReference>